<dbReference type="CDD" id="cd03364">
    <property type="entry name" value="TOPRIM_DnaG_primases"/>
    <property type="match status" value="1"/>
</dbReference>
<evidence type="ECO:0000256" key="7">
    <source>
        <dbReference type="ARBA" id="ARBA00022723"/>
    </source>
</evidence>
<accession>A0A2T1F573</accession>
<keyword evidence="2" id="KW-0240">DNA-directed RNA polymerase</keyword>
<dbReference type="PANTHER" id="PTHR30313:SF2">
    <property type="entry name" value="DNA PRIMASE"/>
    <property type="match status" value="1"/>
</dbReference>
<comment type="caution">
    <text evidence="14">The sequence shown here is derived from an EMBL/GenBank/DDBJ whole genome shotgun (WGS) entry which is preliminary data.</text>
</comment>
<keyword evidence="5" id="KW-0548">Nucleotidyltransferase</keyword>
<dbReference type="Pfam" id="PF10410">
    <property type="entry name" value="DnaB_bind"/>
    <property type="match status" value="1"/>
</dbReference>
<keyword evidence="9" id="KW-0862">Zinc</keyword>
<dbReference type="InterPro" id="IPR030846">
    <property type="entry name" value="DnaG_bac"/>
</dbReference>
<gene>
    <name evidence="14" type="ORF">C7B77_28800</name>
</gene>
<dbReference type="AlphaFoldDB" id="A0A2T1F573"/>
<keyword evidence="4" id="KW-0808">Transferase</keyword>
<dbReference type="InterPro" id="IPR006171">
    <property type="entry name" value="TOPRIM_dom"/>
</dbReference>
<dbReference type="GO" id="GO:0000428">
    <property type="term" value="C:DNA-directed RNA polymerase complex"/>
    <property type="evidence" value="ECO:0007669"/>
    <property type="project" value="UniProtKB-KW"/>
</dbReference>
<dbReference type="GO" id="GO:0006269">
    <property type="term" value="P:DNA replication, synthesis of primer"/>
    <property type="evidence" value="ECO:0007669"/>
    <property type="project" value="UniProtKB-KW"/>
</dbReference>
<dbReference type="InterPro" id="IPR013264">
    <property type="entry name" value="DNAG_N"/>
</dbReference>
<keyword evidence="11" id="KW-0238">DNA-binding</keyword>
<evidence type="ECO:0000313" key="15">
    <source>
        <dbReference type="Proteomes" id="UP000238937"/>
    </source>
</evidence>
<dbReference type="FunFam" id="3.90.580.10:FF:000001">
    <property type="entry name" value="DNA primase"/>
    <property type="match status" value="1"/>
</dbReference>
<keyword evidence="6" id="KW-0235">DNA replication</keyword>
<evidence type="ECO:0000256" key="5">
    <source>
        <dbReference type="ARBA" id="ARBA00022695"/>
    </source>
</evidence>
<dbReference type="InterPro" id="IPR037068">
    <property type="entry name" value="DNA_primase_core_N_sf"/>
</dbReference>
<dbReference type="PANTHER" id="PTHR30313">
    <property type="entry name" value="DNA PRIMASE"/>
    <property type="match status" value="1"/>
</dbReference>
<dbReference type="GO" id="GO:0003677">
    <property type="term" value="F:DNA binding"/>
    <property type="evidence" value="ECO:0007669"/>
    <property type="project" value="UniProtKB-KW"/>
</dbReference>
<dbReference type="HAMAP" id="MF_00974">
    <property type="entry name" value="DNA_primase_DnaG"/>
    <property type="match status" value="1"/>
</dbReference>
<feature type="domain" description="Toprim" evidence="13">
    <location>
        <begin position="265"/>
        <end position="350"/>
    </location>
</feature>
<dbReference type="Gene3D" id="3.40.1360.10">
    <property type="match status" value="1"/>
</dbReference>
<dbReference type="Gene3D" id="3.90.580.10">
    <property type="entry name" value="Zinc finger, CHC2-type domain"/>
    <property type="match status" value="1"/>
</dbReference>
<evidence type="ECO:0000256" key="3">
    <source>
        <dbReference type="ARBA" id="ARBA00022515"/>
    </source>
</evidence>
<dbReference type="InterPro" id="IPR019475">
    <property type="entry name" value="DNA_primase_DnaB-bd"/>
</dbReference>
<sequence length="538" mass="60831">MDIPRLHPDTIEEVKAKVDIIDVIGGHVVLKKRGKDYLGSCPFHQEKSPSFSVSPTKQMYYCFGCQAGGNAITFLMELGKQSFTEVVLDLARRYQVPVQTLEPEQRQELQRRLSQREQLYEIMAITASFYQHALNQPQGEKALTYLKEERAFSDETIQSFQLGYAPAGWETLSNYLIEQKNFPPQAIVSAGLAIERKDGNSYYDRFRDRLMIPIRDLRGRVIGFGGRTLSDEQPKYLNSPETELFDKGNTLYGLDRAKDAISKTDRAVVVEGYFDVIALHAAGIDSAVAALGTALSLAQVKQLVKFTESKQIILNFDADKAGNIAAERAIGEVTDLAYQGQLQLRILNLPTGKDADEFLKSHSQQDYLDLLDRAPLWLDWQIDKAIEHQDLTQAEQYQAATQKIIKLLQNITDVTTRTHYLKKSAGLLSADDSRMVPLVIENLQTAIKGLKPLPEPKFGSSNAPTNRFERTKYATPEVTDYPEPIDEIEYGDYVEQREEKPAEIAPVSIHPNQRLIEKAEGLLLRIYLHYPLHRLTII</sequence>
<keyword evidence="7" id="KW-0479">Metal-binding</keyword>
<dbReference type="Proteomes" id="UP000238937">
    <property type="component" value="Unassembled WGS sequence"/>
</dbReference>
<evidence type="ECO:0000256" key="11">
    <source>
        <dbReference type="ARBA" id="ARBA00023125"/>
    </source>
</evidence>
<name>A0A2T1F573_9CYAN</name>
<reference evidence="14 15" key="1">
    <citation type="submission" date="2018-03" db="EMBL/GenBank/DDBJ databases">
        <title>The ancient ancestry and fast evolution of plastids.</title>
        <authorList>
            <person name="Moore K.R."/>
            <person name="Magnabosco C."/>
            <person name="Momper L."/>
            <person name="Gold D.A."/>
            <person name="Bosak T."/>
            <person name="Fournier G.P."/>
        </authorList>
    </citation>
    <scope>NUCLEOTIDE SEQUENCE [LARGE SCALE GENOMIC DNA]</scope>
    <source>
        <strain evidence="14 15">CCALA 037</strain>
    </source>
</reference>
<dbReference type="PROSITE" id="PS50880">
    <property type="entry name" value="TOPRIM"/>
    <property type="match status" value="1"/>
</dbReference>
<evidence type="ECO:0000256" key="2">
    <source>
        <dbReference type="ARBA" id="ARBA00022478"/>
    </source>
</evidence>
<dbReference type="SMART" id="SM00400">
    <property type="entry name" value="ZnF_CHCC"/>
    <property type="match status" value="1"/>
</dbReference>
<dbReference type="Pfam" id="PF08275">
    <property type="entry name" value="DNAG_N"/>
    <property type="match status" value="1"/>
</dbReference>
<evidence type="ECO:0000256" key="9">
    <source>
        <dbReference type="ARBA" id="ARBA00022833"/>
    </source>
</evidence>
<feature type="non-terminal residue" evidence="14">
    <location>
        <position position="538"/>
    </location>
</feature>
<evidence type="ECO:0000256" key="8">
    <source>
        <dbReference type="ARBA" id="ARBA00022771"/>
    </source>
</evidence>
<dbReference type="Pfam" id="PF01807">
    <property type="entry name" value="Zn_ribbon_DnaG"/>
    <property type="match status" value="1"/>
</dbReference>
<proteinExistence type="inferred from homology"/>
<dbReference type="EMBL" id="PVWO01000737">
    <property type="protein sequence ID" value="PSB40119.1"/>
    <property type="molecule type" value="Genomic_DNA"/>
</dbReference>
<dbReference type="FunFam" id="3.90.980.10:FF:000001">
    <property type="entry name" value="DNA primase"/>
    <property type="match status" value="1"/>
</dbReference>
<dbReference type="Pfam" id="PF13155">
    <property type="entry name" value="Toprim_2"/>
    <property type="match status" value="1"/>
</dbReference>
<dbReference type="InterPro" id="IPR002694">
    <property type="entry name" value="Znf_CHC2"/>
</dbReference>
<keyword evidence="10" id="KW-0460">Magnesium</keyword>
<comment type="cofactor">
    <cofactor evidence="1">
        <name>Zn(2+)</name>
        <dbReference type="ChEBI" id="CHEBI:29105"/>
    </cofactor>
</comment>
<evidence type="ECO:0000256" key="4">
    <source>
        <dbReference type="ARBA" id="ARBA00022679"/>
    </source>
</evidence>
<protein>
    <submittedName>
        <fullName evidence="14">DNA primase</fullName>
    </submittedName>
</protein>
<dbReference type="SUPFAM" id="SSF56731">
    <property type="entry name" value="DNA primase core"/>
    <property type="match status" value="1"/>
</dbReference>
<dbReference type="Gene3D" id="3.90.980.10">
    <property type="entry name" value="DNA primase, catalytic core, N-terminal domain"/>
    <property type="match status" value="1"/>
</dbReference>
<dbReference type="InterPro" id="IPR050219">
    <property type="entry name" value="DnaG_primase"/>
</dbReference>
<keyword evidence="12" id="KW-0804">Transcription</keyword>
<dbReference type="RefSeq" id="WP_106313157.1">
    <property type="nucleotide sequence ID" value="NZ_PVWO01000737.1"/>
</dbReference>
<dbReference type="GO" id="GO:1990077">
    <property type="term" value="C:primosome complex"/>
    <property type="evidence" value="ECO:0007669"/>
    <property type="project" value="UniProtKB-KW"/>
</dbReference>
<evidence type="ECO:0000259" key="13">
    <source>
        <dbReference type="PROSITE" id="PS50880"/>
    </source>
</evidence>
<dbReference type="FunFam" id="3.40.1360.10:FF:000002">
    <property type="entry name" value="DNA primase"/>
    <property type="match status" value="1"/>
</dbReference>
<evidence type="ECO:0000256" key="10">
    <source>
        <dbReference type="ARBA" id="ARBA00022842"/>
    </source>
</evidence>
<dbReference type="InterPro" id="IPR036977">
    <property type="entry name" value="DNA_primase_Znf_CHC2"/>
</dbReference>
<dbReference type="InterPro" id="IPR034151">
    <property type="entry name" value="TOPRIM_DnaG_bac"/>
</dbReference>
<dbReference type="SMART" id="SM00493">
    <property type="entry name" value="TOPRIM"/>
    <property type="match status" value="1"/>
</dbReference>
<organism evidence="14 15">
    <name type="scientific">Chamaesiphon polymorphus CCALA 037</name>
    <dbReference type="NCBI Taxonomy" id="2107692"/>
    <lineage>
        <taxon>Bacteria</taxon>
        <taxon>Bacillati</taxon>
        <taxon>Cyanobacteriota</taxon>
        <taxon>Cyanophyceae</taxon>
        <taxon>Gomontiellales</taxon>
        <taxon>Chamaesiphonaceae</taxon>
        <taxon>Chamaesiphon</taxon>
    </lineage>
</organism>
<evidence type="ECO:0000313" key="14">
    <source>
        <dbReference type="EMBL" id="PSB40119.1"/>
    </source>
</evidence>
<dbReference type="InterPro" id="IPR006295">
    <property type="entry name" value="DNA_primase_DnaG"/>
</dbReference>
<evidence type="ECO:0000256" key="12">
    <source>
        <dbReference type="ARBA" id="ARBA00023163"/>
    </source>
</evidence>
<evidence type="ECO:0000256" key="1">
    <source>
        <dbReference type="ARBA" id="ARBA00001947"/>
    </source>
</evidence>
<evidence type="ECO:0000256" key="6">
    <source>
        <dbReference type="ARBA" id="ARBA00022705"/>
    </source>
</evidence>
<keyword evidence="8" id="KW-0863">Zinc-finger</keyword>
<dbReference type="GO" id="GO:0008270">
    <property type="term" value="F:zinc ion binding"/>
    <property type="evidence" value="ECO:0007669"/>
    <property type="project" value="UniProtKB-KW"/>
</dbReference>
<dbReference type="NCBIfam" id="TIGR01391">
    <property type="entry name" value="dnaG"/>
    <property type="match status" value="1"/>
</dbReference>
<dbReference type="OrthoDB" id="9803773at2"/>
<keyword evidence="3" id="KW-0639">Primosome</keyword>
<dbReference type="GO" id="GO:0003899">
    <property type="term" value="F:DNA-directed RNA polymerase activity"/>
    <property type="evidence" value="ECO:0007669"/>
    <property type="project" value="InterPro"/>
</dbReference>
<keyword evidence="15" id="KW-1185">Reference proteome</keyword>
<dbReference type="SUPFAM" id="SSF57783">
    <property type="entry name" value="Zinc beta-ribbon"/>
    <property type="match status" value="1"/>
</dbReference>
<dbReference type="GO" id="GO:0005737">
    <property type="term" value="C:cytoplasm"/>
    <property type="evidence" value="ECO:0007669"/>
    <property type="project" value="TreeGrafter"/>
</dbReference>